<organism evidence="4 5">
    <name type="scientific">Phytophthora kernoviae</name>
    <dbReference type="NCBI Taxonomy" id="325452"/>
    <lineage>
        <taxon>Eukaryota</taxon>
        <taxon>Sar</taxon>
        <taxon>Stramenopiles</taxon>
        <taxon>Oomycota</taxon>
        <taxon>Peronosporomycetes</taxon>
        <taxon>Peronosporales</taxon>
        <taxon>Peronosporaceae</taxon>
        <taxon>Phytophthora</taxon>
    </lineage>
</organism>
<evidence type="ECO:0000313" key="4">
    <source>
        <dbReference type="EMBL" id="RLN69642.1"/>
    </source>
</evidence>
<evidence type="ECO:0000313" key="5">
    <source>
        <dbReference type="Proteomes" id="UP000284657"/>
    </source>
</evidence>
<dbReference type="GO" id="GO:0005737">
    <property type="term" value="C:cytoplasm"/>
    <property type="evidence" value="ECO:0007669"/>
    <property type="project" value="TreeGrafter"/>
</dbReference>
<gene>
    <name evidence="4" type="ORF">BBJ29_001312</name>
</gene>
<protein>
    <recommendedName>
        <fullName evidence="3">PIH1 N-terminal domain-containing protein</fullName>
    </recommendedName>
</protein>
<name>A0A3R7JSU0_9STRA</name>
<dbReference type="AlphaFoldDB" id="A0A3R7JSU0"/>
<dbReference type="Pfam" id="PF08190">
    <property type="entry name" value="PIH1"/>
    <property type="match status" value="1"/>
</dbReference>
<comment type="similarity">
    <text evidence="1">Belongs to the PIH1 family.</text>
</comment>
<comment type="caution">
    <text evidence="4">The sequence shown here is derived from an EMBL/GenBank/DDBJ whole genome shotgun (WGS) entry which is preliminary data.</text>
</comment>
<evidence type="ECO:0000259" key="3">
    <source>
        <dbReference type="Pfam" id="PF08190"/>
    </source>
</evidence>
<feature type="region of interest" description="Disordered" evidence="2">
    <location>
        <begin position="300"/>
        <end position="320"/>
    </location>
</feature>
<dbReference type="Proteomes" id="UP000284657">
    <property type="component" value="Unassembled WGS sequence"/>
</dbReference>
<dbReference type="PANTHER" id="PTHR22997:SF0">
    <property type="entry name" value="PIH1 DOMAIN-CONTAINING PROTEIN 1"/>
    <property type="match status" value="1"/>
</dbReference>
<feature type="region of interest" description="Disordered" evidence="2">
    <location>
        <begin position="558"/>
        <end position="627"/>
    </location>
</feature>
<feature type="domain" description="PIH1 N-terminal" evidence="3">
    <location>
        <begin position="324"/>
        <end position="465"/>
    </location>
</feature>
<dbReference type="PANTHER" id="PTHR22997">
    <property type="entry name" value="PIH1 DOMAIN-CONTAINING PROTEIN 1"/>
    <property type="match status" value="1"/>
</dbReference>
<reference evidence="4 5" key="1">
    <citation type="submission" date="2018-07" db="EMBL/GenBank/DDBJ databases">
        <title>Genome sequencing of oomycete isolates from Chile give support for New Zealand origin for Phytophthora kernoviae and make available the first Nothophytophthora sp. genome.</title>
        <authorList>
            <person name="Studholme D.J."/>
            <person name="Sanfuentes E."/>
            <person name="Panda P."/>
            <person name="Hill R."/>
            <person name="Sambles C."/>
            <person name="Grant M."/>
            <person name="Williams N.M."/>
            <person name="Mcdougal R.L."/>
        </authorList>
    </citation>
    <scope>NUCLEOTIDE SEQUENCE [LARGE SCALE GENOMIC DNA]</scope>
    <source>
        <strain evidence="4">Chile7</strain>
    </source>
</reference>
<dbReference type="InterPro" id="IPR050734">
    <property type="entry name" value="PIH1/Kintoun_subfamily"/>
</dbReference>
<evidence type="ECO:0000256" key="2">
    <source>
        <dbReference type="SAM" id="MobiDB-lite"/>
    </source>
</evidence>
<sequence length="741" mass="81989">MKVETASWYVGQSVFKLVVDGQGGEERLVEGRVTSYCPMAATFVAFYSDGSSDGIAADDIDDSIPIVRLLGVHYYKAKRTDPGDIVCANCQVPEPPVKRKCSADDVSKNDETAPTISDVARGGFRLACDFLWVLTMAYDAGSTSEMKKKRKTLVRTLASSNNKASDNLVDKEEIDDPDAHKRIRFGTTSMLSIEKSETTRRFIESALSNNPHFDLHRLPREHLCRQTMNYGIINNRRPDPRKRGGAASVQTLLADPRMREIAKQMGLQPTDFGEEAQALWQTLNDLSASDPKRYESFINEQLQDGPPISPSTEESSPNQAMRETPRFFTPDPGFVVKCTMYHSVKCQQQETKLFLNICAHALIDAPKNPNSGAEVPEDTHAVPTTNSLQIPLVVGKLREIADFSGALCCAVDVVVNPWVVRRTAWDANFKREVMKLALQWMQQDANVRLVAPTGKFIKARYKGGVTVGSEIITSKFRIDDADPSKQRMESPADLLKHINLDDAKDDAATQELLITPSKATQKNKIQAQDVLIHEPSIDVQLPPAPVKVKENKPQNKVLIEELPSPSSTQTNARHPPANMQESAPTVSKTTTRRKDKSGGGVVKRGFLNSTKSQLYPKGSSEGRPPSAYVNLLSRSKVVDLGEVERQQKAQQDQRKDTMAFLQQTEDEGHLKTSQKRPVSSSTPEEVDHGDHIFEQLCQQAEPDLQSTTAHRDATSSHSTEAMDGDRLLGAGFDELAKLLTP</sequence>
<feature type="region of interest" description="Disordered" evidence="2">
    <location>
        <begin position="664"/>
        <end position="725"/>
    </location>
</feature>
<dbReference type="EMBL" id="MBAD02000330">
    <property type="protein sequence ID" value="RLN69642.1"/>
    <property type="molecule type" value="Genomic_DNA"/>
</dbReference>
<evidence type="ECO:0000256" key="1">
    <source>
        <dbReference type="ARBA" id="ARBA00008511"/>
    </source>
</evidence>
<feature type="compositionally biased region" description="Polar residues" evidence="2">
    <location>
        <begin position="579"/>
        <end position="589"/>
    </location>
</feature>
<dbReference type="InterPro" id="IPR012981">
    <property type="entry name" value="PIH1_N"/>
</dbReference>
<proteinExistence type="inferred from homology"/>
<accession>A0A3R7JSU0</accession>